<name>A0A081APB7_PHYNI</name>
<evidence type="ECO:0000313" key="2">
    <source>
        <dbReference type="Proteomes" id="UP000028582"/>
    </source>
</evidence>
<gene>
    <name evidence="1" type="ORF">F444_04833</name>
</gene>
<dbReference type="AlphaFoldDB" id="A0A081APB7"/>
<organism evidence="1 2">
    <name type="scientific">Phytophthora nicotianae P1976</name>
    <dbReference type="NCBI Taxonomy" id="1317066"/>
    <lineage>
        <taxon>Eukaryota</taxon>
        <taxon>Sar</taxon>
        <taxon>Stramenopiles</taxon>
        <taxon>Oomycota</taxon>
        <taxon>Peronosporomycetes</taxon>
        <taxon>Peronosporales</taxon>
        <taxon>Peronosporaceae</taxon>
        <taxon>Phytophthora</taxon>
    </lineage>
</organism>
<evidence type="ECO:0000313" key="1">
    <source>
        <dbReference type="EMBL" id="ETO80728.1"/>
    </source>
</evidence>
<reference evidence="1 2" key="1">
    <citation type="submission" date="2013-11" db="EMBL/GenBank/DDBJ databases">
        <title>The Genome Sequence of Phytophthora parasitica P1976.</title>
        <authorList>
            <consortium name="The Broad Institute Genomics Platform"/>
            <person name="Russ C."/>
            <person name="Tyler B."/>
            <person name="Panabieres F."/>
            <person name="Shan W."/>
            <person name="Tripathy S."/>
            <person name="Grunwald N."/>
            <person name="Machado M."/>
            <person name="Johnson C.S."/>
            <person name="Walker B."/>
            <person name="Young S."/>
            <person name="Zeng Q."/>
            <person name="Gargeya S."/>
            <person name="Fitzgerald M."/>
            <person name="Haas B."/>
            <person name="Abouelleil A."/>
            <person name="Allen A.W."/>
            <person name="Alvarado L."/>
            <person name="Arachchi H.M."/>
            <person name="Berlin A.M."/>
            <person name="Chapman S.B."/>
            <person name="Gainer-Dewar J."/>
            <person name="Goldberg J."/>
            <person name="Griggs A."/>
            <person name="Gujja S."/>
            <person name="Hansen M."/>
            <person name="Howarth C."/>
            <person name="Imamovic A."/>
            <person name="Ireland A."/>
            <person name="Larimer J."/>
            <person name="McCowan C."/>
            <person name="Murphy C."/>
            <person name="Pearson M."/>
            <person name="Poon T.W."/>
            <person name="Priest M."/>
            <person name="Roberts A."/>
            <person name="Saif S."/>
            <person name="Shea T."/>
            <person name="Sisk P."/>
            <person name="Sykes S."/>
            <person name="Wortman J."/>
            <person name="Nusbaum C."/>
            <person name="Birren B."/>
        </authorList>
    </citation>
    <scope>NUCLEOTIDE SEQUENCE [LARGE SCALE GENOMIC DNA]</scope>
    <source>
        <strain evidence="1 2">P1976</strain>
    </source>
</reference>
<accession>A0A081APB7</accession>
<dbReference type="Proteomes" id="UP000028582">
    <property type="component" value="Unassembled WGS sequence"/>
</dbReference>
<sequence>MVPHTTVTRPTTATTAATTIECKAFELESGQETIPASVVK</sequence>
<protein>
    <submittedName>
        <fullName evidence="1">Uncharacterized protein</fullName>
    </submittedName>
</protein>
<dbReference type="EMBL" id="ANJA01000971">
    <property type="protein sequence ID" value="ETO80728.1"/>
    <property type="molecule type" value="Genomic_DNA"/>
</dbReference>
<proteinExistence type="predicted"/>
<comment type="caution">
    <text evidence="1">The sequence shown here is derived from an EMBL/GenBank/DDBJ whole genome shotgun (WGS) entry which is preliminary data.</text>
</comment>